<accession>A0ABN8L610</accession>
<organism evidence="2 3">
    <name type="scientific">Chilo suppressalis</name>
    <name type="common">Asiatic rice borer moth</name>
    <dbReference type="NCBI Taxonomy" id="168631"/>
    <lineage>
        <taxon>Eukaryota</taxon>
        <taxon>Metazoa</taxon>
        <taxon>Ecdysozoa</taxon>
        <taxon>Arthropoda</taxon>
        <taxon>Hexapoda</taxon>
        <taxon>Insecta</taxon>
        <taxon>Pterygota</taxon>
        <taxon>Neoptera</taxon>
        <taxon>Endopterygota</taxon>
        <taxon>Lepidoptera</taxon>
        <taxon>Glossata</taxon>
        <taxon>Ditrysia</taxon>
        <taxon>Pyraloidea</taxon>
        <taxon>Crambidae</taxon>
        <taxon>Crambinae</taxon>
        <taxon>Chilo</taxon>
    </lineage>
</organism>
<name>A0ABN8L610_CHISP</name>
<feature type="coiled-coil region" evidence="1">
    <location>
        <begin position="213"/>
        <end position="266"/>
    </location>
</feature>
<sequence>MSKIHEAKRININIIMGKKQYLVLHKSEWDRLNRKNGLKEDETEQHQEREEYFRKLVDKSQSWIKTWPDTVQGHVEQVSRENQKKRKQNLTFLKARSKKYKEEISNTQSEIENSKQMIFQNSCYGRKLLSALLESKIVEERNLQIQFQAKLQEEAKKREQDELAKMKLYNNMSFKQEDETIMKRKQLSKEISNINQCMHNLKLTQDATQKTKIENEERECALLTRELLENETKQQREYEECVYRNMKKYEKQQREWRERRKEREKIDAALADIQRVEQWNRKFKIQRVMQKLHRDKQDTEQSRNHYELVKKVNAEVKSRYDTFLEAGIKRQEDKLSNKEEEELHNLRLKRKKCYDIAQENMKEAQAQQLCPCKIANKSVCDRQTLFCNSHTINKKSTNEPNEKSAVLNTKKESFLYPSKKLIEALKLRKQEASPWNGLTGAHATFARNAADTLKECRHKIFARKVVDEYRKNNGLDATTLPIDNYF</sequence>
<evidence type="ECO:0000256" key="1">
    <source>
        <dbReference type="SAM" id="Coils"/>
    </source>
</evidence>
<proteinExistence type="predicted"/>
<feature type="coiled-coil region" evidence="1">
    <location>
        <begin position="90"/>
        <end position="117"/>
    </location>
</feature>
<dbReference type="Proteomes" id="UP001153292">
    <property type="component" value="Chromosome 18"/>
</dbReference>
<reference evidence="2" key="1">
    <citation type="submission" date="2021-12" db="EMBL/GenBank/DDBJ databases">
        <authorList>
            <person name="King R."/>
        </authorList>
    </citation>
    <scope>NUCLEOTIDE SEQUENCE</scope>
</reference>
<protein>
    <recommendedName>
        <fullName evidence="4">Trichohyalin-plectin-homology domain-containing protein</fullName>
    </recommendedName>
</protein>
<evidence type="ECO:0000313" key="3">
    <source>
        <dbReference type="Proteomes" id="UP001153292"/>
    </source>
</evidence>
<keyword evidence="1" id="KW-0175">Coiled coil</keyword>
<dbReference type="EMBL" id="OU963911">
    <property type="protein sequence ID" value="CAH2984204.1"/>
    <property type="molecule type" value="Genomic_DNA"/>
</dbReference>
<keyword evidence="3" id="KW-1185">Reference proteome</keyword>
<evidence type="ECO:0008006" key="4">
    <source>
        <dbReference type="Google" id="ProtNLM"/>
    </source>
</evidence>
<evidence type="ECO:0000313" key="2">
    <source>
        <dbReference type="EMBL" id="CAH2984204.1"/>
    </source>
</evidence>
<gene>
    <name evidence="2" type="ORF">CHILSU_LOCUS4186</name>
</gene>